<dbReference type="PANTHER" id="PTHR43884:SF12">
    <property type="entry name" value="ISOVALERYL-COA DEHYDROGENASE, MITOCHONDRIAL-RELATED"/>
    <property type="match status" value="1"/>
</dbReference>
<evidence type="ECO:0000259" key="15">
    <source>
        <dbReference type="Pfam" id="PF02771"/>
    </source>
</evidence>
<evidence type="ECO:0000256" key="2">
    <source>
        <dbReference type="ARBA" id="ARBA00022630"/>
    </source>
</evidence>
<dbReference type="Pfam" id="PF02770">
    <property type="entry name" value="Acyl-CoA_dh_M"/>
    <property type="match status" value="1"/>
</dbReference>
<dbReference type="EC" id="1.14.14.21" evidence="9"/>
<dbReference type="InterPro" id="IPR037069">
    <property type="entry name" value="AcylCoA_DH/ox_N_sf"/>
</dbReference>
<feature type="domain" description="Acyl-CoA dehydrogenase/oxidase N-terminal" evidence="15">
    <location>
        <begin position="25"/>
        <end position="128"/>
    </location>
</feature>
<dbReference type="Gene3D" id="1.10.540.10">
    <property type="entry name" value="Acyl-CoA dehydrogenase/oxidase, N-terminal domain"/>
    <property type="match status" value="1"/>
</dbReference>
<dbReference type="EMBL" id="JADOEL010000004">
    <property type="protein sequence ID" value="MBF8177386.1"/>
    <property type="molecule type" value="Genomic_DNA"/>
</dbReference>
<keyword evidence="4" id="KW-0547">Nucleotide-binding</keyword>
<evidence type="ECO:0000259" key="14">
    <source>
        <dbReference type="Pfam" id="PF02770"/>
    </source>
</evidence>
<evidence type="ECO:0000313" key="17">
    <source>
        <dbReference type="EMBL" id="MBF8177386.1"/>
    </source>
</evidence>
<evidence type="ECO:0000256" key="11">
    <source>
        <dbReference type="ARBA" id="ARBA00047859"/>
    </source>
</evidence>
<dbReference type="InterPro" id="IPR009100">
    <property type="entry name" value="AcylCoA_DH/oxidase_NM_dom_sf"/>
</dbReference>
<sequence>MTNTATATIHHLETKAAASPTYEELAARFRPIFARIAEDAVRREQERELPYEAVRWLRDAGFGRVRIPLKYGGFGATISQFFRLLVELAEADSNVSHLLRGHFAFLESRINHTDESVREFWFPKIVEGALIGYAMAELTEVTGTSATIKQEDGKWFLNGKKYYSTGTIYADWIVASVVDGEERVSVSLPATAPGVTRIDDWDGFGQRMTGSGTTIFEQVEILPEHINRRLTGKDSYAQSYQKAFLQLILLASIAGVGRAVKRDAIAFVQRKTRAFGVLGASSPREDPLVQRVVGRLASLSFAADTIVEGIARTLDEVHLARLADTADEALYVDTEIKAFQAQQVVIDLVLQASTLLFEVGGASATSETRRLDRHWRNARTAASHNPAIFRERAIGDYYLNGTVPDAAWIAAEKEQQEAREKAEAAKVEQ</sequence>
<evidence type="ECO:0000256" key="13">
    <source>
        <dbReference type="ARBA" id="ARBA00049456"/>
    </source>
</evidence>
<dbReference type="Gene3D" id="2.40.110.10">
    <property type="entry name" value="Butyryl-CoA Dehydrogenase, subunit A, domain 2"/>
    <property type="match status" value="1"/>
</dbReference>
<protein>
    <recommendedName>
        <fullName evidence="10">Dibenzothiophene monooxygenase</fullName>
        <ecNumber evidence="9">1.14.14.21</ecNumber>
    </recommendedName>
</protein>
<evidence type="ECO:0000256" key="6">
    <source>
        <dbReference type="ARBA" id="ARBA00023033"/>
    </source>
</evidence>
<feature type="domain" description="Acyl-CoA oxidase/dehydrogenase middle" evidence="14">
    <location>
        <begin position="143"/>
        <end position="219"/>
    </location>
</feature>
<evidence type="ECO:0000256" key="4">
    <source>
        <dbReference type="ARBA" id="ARBA00022741"/>
    </source>
</evidence>
<organism evidence="17 18">
    <name type="scientific">Herminiimonas contaminans</name>
    <dbReference type="NCBI Taxonomy" id="1111140"/>
    <lineage>
        <taxon>Bacteria</taxon>
        <taxon>Pseudomonadati</taxon>
        <taxon>Pseudomonadota</taxon>
        <taxon>Betaproteobacteria</taxon>
        <taxon>Burkholderiales</taxon>
        <taxon>Oxalobacteraceae</taxon>
        <taxon>Herminiimonas</taxon>
    </lineage>
</organism>
<evidence type="ECO:0000256" key="5">
    <source>
        <dbReference type="ARBA" id="ARBA00023002"/>
    </source>
</evidence>
<name>A0ABS0ERG8_9BURK</name>
<keyword evidence="3" id="KW-0288">FMN</keyword>
<evidence type="ECO:0000256" key="12">
    <source>
        <dbReference type="ARBA" id="ARBA00048445"/>
    </source>
</evidence>
<evidence type="ECO:0000256" key="7">
    <source>
        <dbReference type="ARBA" id="ARBA00034307"/>
    </source>
</evidence>
<evidence type="ECO:0000256" key="8">
    <source>
        <dbReference type="ARBA" id="ARBA00034317"/>
    </source>
</evidence>
<comment type="catalytic activity">
    <reaction evidence="13">
        <text>dibenzothiophene + 2 FMNH2 + 2 O2 = dibenzothiophene 5,5-dioxide + 2 FMN + 2 H2O + 2 H(+)</text>
        <dbReference type="Rhea" id="RHEA:49072"/>
        <dbReference type="ChEBI" id="CHEBI:15377"/>
        <dbReference type="ChEBI" id="CHEBI:15378"/>
        <dbReference type="ChEBI" id="CHEBI:15379"/>
        <dbReference type="ChEBI" id="CHEBI:23681"/>
        <dbReference type="ChEBI" id="CHEBI:57618"/>
        <dbReference type="ChEBI" id="CHEBI:58210"/>
        <dbReference type="ChEBI" id="CHEBI:90356"/>
        <dbReference type="EC" id="1.14.14.21"/>
    </reaction>
</comment>
<comment type="catalytic activity">
    <reaction evidence="12">
        <text>dibenzothiophene 5-oxide + FMNH2 + O2 = dibenzothiophene 5,5-dioxide + FMN + H2O + H(+)</text>
        <dbReference type="Rhea" id="RHEA:49080"/>
        <dbReference type="ChEBI" id="CHEBI:15377"/>
        <dbReference type="ChEBI" id="CHEBI:15378"/>
        <dbReference type="ChEBI" id="CHEBI:15379"/>
        <dbReference type="ChEBI" id="CHEBI:23683"/>
        <dbReference type="ChEBI" id="CHEBI:57618"/>
        <dbReference type="ChEBI" id="CHEBI:58210"/>
        <dbReference type="ChEBI" id="CHEBI:90356"/>
    </reaction>
</comment>
<dbReference type="InterPro" id="IPR036250">
    <property type="entry name" value="AcylCo_DH-like_C"/>
</dbReference>
<accession>A0ABS0ERG8</accession>
<keyword evidence="18" id="KW-1185">Reference proteome</keyword>
<keyword evidence="5" id="KW-0560">Oxidoreductase</keyword>
<evidence type="ECO:0000313" key="18">
    <source>
        <dbReference type="Proteomes" id="UP000657372"/>
    </source>
</evidence>
<dbReference type="PIRSF" id="PIRSF016578">
    <property type="entry name" value="HsaA"/>
    <property type="match status" value="1"/>
</dbReference>
<dbReference type="SUPFAM" id="SSF47203">
    <property type="entry name" value="Acyl-CoA dehydrogenase C-terminal domain-like"/>
    <property type="match status" value="1"/>
</dbReference>
<comment type="catalytic activity">
    <reaction evidence="11">
        <text>dibenzothiophene + FMNH2 + O2 = dibenzothiophene 5-oxide + FMN + H2O + H(+)</text>
        <dbReference type="Rhea" id="RHEA:49076"/>
        <dbReference type="ChEBI" id="CHEBI:15377"/>
        <dbReference type="ChEBI" id="CHEBI:15378"/>
        <dbReference type="ChEBI" id="CHEBI:15379"/>
        <dbReference type="ChEBI" id="CHEBI:23681"/>
        <dbReference type="ChEBI" id="CHEBI:23683"/>
        <dbReference type="ChEBI" id="CHEBI:57618"/>
        <dbReference type="ChEBI" id="CHEBI:58210"/>
    </reaction>
</comment>
<dbReference type="RefSeq" id="WP_195875102.1">
    <property type="nucleotide sequence ID" value="NZ_JADOEL010000004.1"/>
</dbReference>
<evidence type="ECO:0000256" key="3">
    <source>
        <dbReference type="ARBA" id="ARBA00022643"/>
    </source>
</evidence>
<comment type="pathway">
    <text evidence="7">Sulfur metabolism; dibenzothiophene degradation.</text>
</comment>
<dbReference type="Pfam" id="PF08028">
    <property type="entry name" value="Acyl-CoA_dh_2"/>
    <property type="match status" value="1"/>
</dbReference>
<evidence type="ECO:0000256" key="9">
    <source>
        <dbReference type="ARBA" id="ARBA00034328"/>
    </source>
</evidence>
<dbReference type="Proteomes" id="UP000657372">
    <property type="component" value="Unassembled WGS sequence"/>
</dbReference>
<dbReference type="InterPro" id="IPR006091">
    <property type="entry name" value="Acyl-CoA_Oxase/DH_mid-dom"/>
</dbReference>
<gene>
    <name evidence="17" type="ORF">IXC47_06825</name>
</gene>
<keyword evidence="2" id="KW-0285">Flavoprotein</keyword>
<dbReference type="InterPro" id="IPR013786">
    <property type="entry name" value="AcylCoA_DH/ox_N"/>
</dbReference>
<evidence type="ECO:0000256" key="1">
    <source>
        <dbReference type="ARBA" id="ARBA00004496"/>
    </source>
</evidence>
<dbReference type="CDD" id="cd01163">
    <property type="entry name" value="DszC"/>
    <property type="match status" value="1"/>
</dbReference>
<evidence type="ECO:0000256" key="10">
    <source>
        <dbReference type="ARBA" id="ARBA00034345"/>
    </source>
</evidence>
<dbReference type="Gene3D" id="1.20.140.10">
    <property type="entry name" value="Butyryl-CoA Dehydrogenase, subunit A, domain 3"/>
    <property type="match status" value="1"/>
</dbReference>
<keyword evidence="6" id="KW-0503">Monooxygenase</keyword>
<dbReference type="InterPro" id="IPR013107">
    <property type="entry name" value="Acyl-CoA_DH_C"/>
</dbReference>
<feature type="domain" description="Acyl-CoA dehydrogenase C-terminal" evidence="16">
    <location>
        <begin position="251"/>
        <end position="385"/>
    </location>
</feature>
<proteinExistence type="inferred from homology"/>
<evidence type="ECO:0000259" key="16">
    <source>
        <dbReference type="Pfam" id="PF08028"/>
    </source>
</evidence>
<comment type="subcellular location">
    <subcellularLocation>
        <location evidence="1">Cytoplasm</location>
    </subcellularLocation>
</comment>
<dbReference type="SUPFAM" id="SSF56645">
    <property type="entry name" value="Acyl-CoA dehydrogenase NM domain-like"/>
    <property type="match status" value="1"/>
</dbReference>
<reference evidence="17 18" key="1">
    <citation type="submission" date="2020-11" db="EMBL/GenBank/DDBJ databases">
        <title>WGS of Herminiimonas contaminans strain Marseille-Q4544 isolated from planarians Schmidtea mediterranea.</title>
        <authorList>
            <person name="Kangale L."/>
        </authorList>
    </citation>
    <scope>NUCLEOTIDE SEQUENCE [LARGE SCALE GENOMIC DNA]</scope>
    <source>
        <strain evidence="17 18">Marseille-Q4544</strain>
    </source>
</reference>
<dbReference type="PANTHER" id="PTHR43884">
    <property type="entry name" value="ACYL-COA DEHYDROGENASE"/>
    <property type="match status" value="1"/>
</dbReference>
<dbReference type="Pfam" id="PF02771">
    <property type="entry name" value="Acyl-CoA_dh_N"/>
    <property type="match status" value="1"/>
</dbReference>
<comment type="similarity">
    <text evidence="8">Belongs to the DszC flavin monooxygenase family.</text>
</comment>
<comment type="caution">
    <text evidence="17">The sequence shown here is derived from an EMBL/GenBank/DDBJ whole genome shotgun (WGS) entry which is preliminary data.</text>
</comment>
<dbReference type="InterPro" id="IPR046373">
    <property type="entry name" value="Acyl-CoA_Oxase/DH_mid-dom_sf"/>
</dbReference>